<evidence type="ECO:0000313" key="3">
    <source>
        <dbReference type="Proteomes" id="UP000290545"/>
    </source>
</evidence>
<keyword evidence="1" id="KW-0732">Signal</keyword>
<accession>A0A4V1MAC5</accession>
<comment type="caution">
    <text evidence="2">The sequence shown here is derived from an EMBL/GenBank/DDBJ whole genome shotgun (WGS) entry which is preliminary data.</text>
</comment>
<evidence type="ECO:0000313" key="2">
    <source>
        <dbReference type="EMBL" id="RXK85396.1"/>
    </source>
</evidence>
<gene>
    <name evidence="2" type="ORF">ESB13_00800</name>
</gene>
<evidence type="ECO:0008006" key="4">
    <source>
        <dbReference type="Google" id="ProtNLM"/>
    </source>
</evidence>
<feature type="chain" id="PRO_5020952383" description="DUF3575 domain-containing protein" evidence="1">
    <location>
        <begin position="23"/>
        <end position="157"/>
    </location>
</feature>
<feature type="signal peptide" evidence="1">
    <location>
        <begin position="1"/>
        <end position="22"/>
    </location>
</feature>
<name>A0A4V1MAC5_9BACT</name>
<protein>
    <recommendedName>
        <fullName evidence="4">DUF3575 domain-containing protein</fullName>
    </recommendedName>
</protein>
<keyword evidence="3" id="KW-1185">Reference proteome</keyword>
<sequence>MKKIRAIIAFCGIFMAATVTHAQDAAYQQAAGIKVPFGFGLTYKTFLNSTNAIELQAGFWQKGFRLSGLYEFHFYSFEDVPGLAWFAGGGAHIGTWKHRYKEEYDSEVDFGIDGIIGLDYKLPDLPLNISVDWQPSIALIGSSFSPAYGGIGIRYTF</sequence>
<proteinExistence type="predicted"/>
<dbReference type="EMBL" id="SDHZ01000001">
    <property type="protein sequence ID" value="RXK85396.1"/>
    <property type="molecule type" value="Genomic_DNA"/>
</dbReference>
<evidence type="ECO:0000256" key="1">
    <source>
        <dbReference type="SAM" id="SignalP"/>
    </source>
</evidence>
<dbReference type="Proteomes" id="UP000290545">
    <property type="component" value="Unassembled WGS sequence"/>
</dbReference>
<dbReference type="OrthoDB" id="978645at2"/>
<organism evidence="2 3">
    <name type="scientific">Filimonas effusa</name>
    <dbReference type="NCBI Taxonomy" id="2508721"/>
    <lineage>
        <taxon>Bacteria</taxon>
        <taxon>Pseudomonadati</taxon>
        <taxon>Bacteroidota</taxon>
        <taxon>Chitinophagia</taxon>
        <taxon>Chitinophagales</taxon>
        <taxon>Chitinophagaceae</taxon>
        <taxon>Filimonas</taxon>
    </lineage>
</organism>
<dbReference type="SUPFAM" id="SSF56925">
    <property type="entry name" value="OMPA-like"/>
    <property type="match status" value="1"/>
</dbReference>
<dbReference type="InterPro" id="IPR011250">
    <property type="entry name" value="OMP/PagP_B-barrel"/>
</dbReference>
<reference evidence="2 3" key="1">
    <citation type="submission" date="2019-01" db="EMBL/GenBank/DDBJ databases">
        <title>Filimonas sp. strain TTM-71.</title>
        <authorList>
            <person name="Chen W.-M."/>
        </authorList>
    </citation>
    <scope>NUCLEOTIDE SEQUENCE [LARGE SCALE GENOMIC DNA]</scope>
    <source>
        <strain evidence="2 3">TTM-71</strain>
    </source>
</reference>
<dbReference type="RefSeq" id="WP_129001148.1">
    <property type="nucleotide sequence ID" value="NZ_SDHZ01000001.1"/>
</dbReference>
<dbReference type="AlphaFoldDB" id="A0A4V1MAC5"/>